<evidence type="ECO:0000256" key="4">
    <source>
        <dbReference type="ARBA" id="ARBA00009769"/>
    </source>
</evidence>
<evidence type="ECO:0000256" key="2">
    <source>
        <dbReference type="ARBA" id="ARBA00004889"/>
    </source>
</evidence>
<evidence type="ECO:0000259" key="16">
    <source>
        <dbReference type="SMART" id="SM00934"/>
    </source>
</evidence>
<name>A0A6L2PJZ3_COPFO</name>
<feature type="binding site" evidence="15">
    <location>
        <position position="447"/>
    </location>
    <ligand>
        <name>substrate</name>
    </ligand>
</feature>
<reference evidence="18" key="1">
    <citation type="submission" date="2020-01" db="EMBL/GenBank/DDBJ databases">
        <title>Draft genome sequence of the Termite Coptotermes fromosanus.</title>
        <authorList>
            <person name="Itakura S."/>
            <person name="Yosikawa Y."/>
            <person name="Umezawa K."/>
        </authorList>
    </citation>
    <scope>NUCLEOTIDE SEQUENCE [LARGE SCALE GENOMIC DNA]</scope>
</reference>
<protein>
    <recommendedName>
        <fullName evidence="7">Uridine 5'-monophosphate synthase</fullName>
        <ecNumber evidence="5">2.4.2.10</ecNumber>
        <ecNumber evidence="6">4.1.1.23</ecNumber>
    </recommendedName>
</protein>
<dbReference type="UniPathway" id="UPA00070">
    <property type="reaction ID" value="UER00119"/>
</dbReference>
<dbReference type="CDD" id="cd06223">
    <property type="entry name" value="PRTases_typeI"/>
    <property type="match status" value="1"/>
</dbReference>
<feature type="binding site" evidence="15">
    <location>
        <position position="259"/>
    </location>
    <ligand>
        <name>substrate</name>
    </ligand>
</feature>
<feature type="active site" description="For OMPdecase activity" evidence="14">
    <location>
        <position position="314"/>
    </location>
</feature>
<dbReference type="SUPFAM" id="SSF51366">
    <property type="entry name" value="Ribulose-phoshate binding barrel"/>
    <property type="match status" value="1"/>
</dbReference>
<dbReference type="GO" id="GO:0004590">
    <property type="term" value="F:orotidine-5'-phosphate decarboxylase activity"/>
    <property type="evidence" value="ECO:0007669"/>
    <property type="project" value="UniProtKB-EC"/>
</dbReference>
<evidence type="ECO:0000313" key="17">
    <source>
        <dbReference type="EMBL" id="GFG32863.1"/>
    </source>
</evidence>
<dbReference type="PROSITE" id="PS00156">
    <property type="entry name" value="OMPDECASE"/>
    <property type="match status" value="1"/>
</dbReference>
<evidence type="ECO:0000256" key="5">
    <source>
        <dbReference type="ARBA" id="ARBA00011971"/>
    </source>
</evidence>
<accession>A0A6L2PJZ3</accession>
<evidence type="ECO:0000256" key="8">
    <source>
        <dbReference type="ARBA" id="ARBA00022676"/>
    </source>
</evidence>
<dbReference type="OrthoDB" id="10263753at2759"/>
<feature type="active site" description="For OMPdecase activity" evidence="14">
    <location>
        <position position="317"/>
    </location>
</feature>
<dbReference type="SUPFAM" id="SSF53271">
    <property type="entry name" value="PRTase-like"/>
    <property type="match status" value="1"/>
</dbReference>
<sequence length="563" mass="61203">MAGCEKKLKELIIKLHEVEALKFGLFKMKVGIDSPVYVDLRSVVSYPVILESIAELLWEFAIRDTQCNQLCGVPYAALPIATLISSCSKIPMVIRRKEAKKYGTKKLIEGKFKPGDKCVIIEDVVTSGSSILETIADLQSVGLNVTSAVVVVDREQGGRHNLSEKGVVMHSLCTLSQILQVLEEAGRINSDTVDSVKKYLAASQVRHDGTFLTVQPHAGTDHVLTLPFIARADQAANPVAVKLLQLMASKQSNLCVAADVTSASQLISLAESTGPYVCVFKTHIDIVEDFSPQLIQDLLAVAQKHNFLLMEDRKFSDIGHTVSLQYSKGIHNISSWADLVTVHSVPGEGVITGLKSAVPNLQRGCFIVIEMSSAGNLTTSSYITLSTLSKWLSYECVVTASMEICEKHPDFVAGVVCQSPNIVQNPGLVQLTPGVSLDCLNDGPLGQQYHSPEDIIMSRGADIAVVGRGITQATDPIQAAQEYRAKLWAVYEKRVSSLNFWQTVEQNLKYILHESQLSTQNVSTKGETGMCLIQYTNTANHGSCTSENFAAKNLTLGNHLGMG</sequence>
<dbReference type="InterPro" id="IPR023031">
    <property type="entry name" value="OPRT"/>
</dbReference>
<comment type="pathway">
    <text evidence="1">Pyrimidine metabolism; UMP biosynthesis via de novo pathway; UMP from orotate: step 2/2.</text>
</comment>
<evidence type="ECO:0000256" key="6">
    <source>
        <dbReference type="ARBA" id="ARBA00012321"/>
    </source>
</evidence>
<keyword evidence="11" id="KW-0665">Pyrimidine biosynthesis</keyword>
<dbReference type="InterPro" id="IPR014732">
    <property type="entry name" value="OMPdecase"/>
</dbReference>
<evidence type="ECO:0000313" key="18">
    <source>
        <dbReference type="Proteomes" id="UP000502823"/>
    </source>
</evidence>
<dbReference type="EC" id="4.1.1.23" evidence="6"/>
<dbReference type="Pfam" id="PF00215">
    <property type="entry name" value="OMPdecase"/>
    <property type="match status" value="1"/>
</dbReference>
<dbReference type="NCBIfam" id="TIGR01740">
    <property type="entry name" value="pyrF"/>
    <property type="match status" value="1"/>
</dbReference>
<dbReference type="InterPro" id="IPR004467">
    <property type="entry name" value="Or_phspho_trans_dom"/>
</dbReference>
<dbReference type="FunFam" id="3.40.50.2020:FF:000025">
    <property type="entry name" value="Uridine monophosphate synthetase"/>
    <property type="match status" value="1"/>
</dbReference>
<dbReference type="SMART" id="SM00934">
    <property type="entry name" value="OMPdecase"/>
    <property type="match status" value="1"/>
</dbReference>
<dbReference type="Gene3D" id="3.20.20.70">
    <property type="entry name" value="Aldolase class I"/>
    <property type="match status" value="1"/>
</dbReference>
<dbReference type="InterPro" id="IPR001754">
    <property type="entry name" value="OMPdeCOase_dom"/>
</dbReference>
<dbReference type="PANTHER" id="PTHR19278:SF9">
    <property type="entry name" value="URIDINE 5'-MONOPHOSPHATE SYNTHASE"/>
    <property type="match status" value="1"/>
</dbReference>
<feature type="binding site" evidence="15">
    <location>
        <position position="468"/>
    </location>
    <ligand>
        <name>substrate</name>
    </ligand>
</feature>
<keyword evidence="8" id="KW-0328">Glycosyltransferase</keyword>
<dbReference type="NCBIfam" id="TIGR00336">
    <property type="entry name" value="pyrE"/>
    <property type="match status" value="1"/>
</dbReference>
<evidence type="ECO:0000256" key="15">
    <source>
        <dbReference type="PIRSR" id="PIRSR614732-2"/>
    </source>
</evidence>
<keyword evidence="9" id="KW-0808">Transferase</keyword>
<dbReference type="GO" id="GO:0044205">
    <property type="term" value="P:'de novo' UMP biosynthetic process"/>
    <property type="evidence" value="ECO:0007669"/>
    <property type="project" value="UniProtKB-UniPathway"/>
</dbReference>
<dbReference type="EMBL" id="BLKM01000389">
    <property type="protein sequence ID" value="GFG32863.1"/>
    <property type="molecule type" value="Genomic_DNA"/>
</dbReference>
<feature type="active site" description="For OMPdecase activity" evidence="14">
    <location>
        <position position="312"/>
    </location>
</feature>
<feature type="binding site" evidence="15">
    <location>
        <position position="372"/>
    </location>
    <ligand>
        <name>substrate</name>
    </ligand>
</feature>
<gene>
    <name evidence="17" type="ORF">Cfor_06354</name>
</gene>
<evidence type="ECO:0000256" key="14">
    <source>
        <dbReference type="PIRSR" id="PIRSR614732-1"/>
    </source>
</evidence>
<dbReference type="PANTHER" id="PTHR19278">
    <property type="entry name" value="OROTATE PHOSPHORIBOSYLTRANSFERASE"/>
    <property type="match status" value="1"/>
</dbReference>
<evidence type="ECO:0000256" key="1">
    <source>
        <dbReference type="ARBA" id="ARBA00004861"/>
    </source>
</evidence>
<dbReference type="InterPro" id="IPR018089">
    <property type="entry name" value="OMPdecase_AS"/>
</dbReference>
<dbReference type="InterPro" id="IPR011060">
    <property type="entry name" value="RibuloseP-bd_barrel"/>
</dbReference>
<dbReference type="Gene3D" id="3.40.50.2020">
    <property type="match status" value="1"/>
</dbReference>
<keyword evidence="13" id="KW-0511">Multifunctional enzyme</keyword>
<keyword evidence="10" id="KW-0210">Decarboxylase</keyword>
<evidence type="ECO:0000256" key="13">
    <source>
        <dbReference type="ARBA" id="ARBA00023268"/>
    </source>
</evidence>
<comment type="pathway">
    <text evidence="2">Pyrimidine metabolism; UMP biosynthesis via de novo pathway; UMP from orotate: step 1/2.</text>
</comment>
<organism evidence="17 18">
    <name type="scientific">Coptotermes formosanus</name>
    <name type="common">Formosan subterranean termite</name>
    <dbReference type="NCBI Taxonomy" id="36987"/>
    <lineage>
        <taxon>Eukaryota</taxon>
        <taxon>Metazoa</taxon>
        <taxon>Ecdysozoa</taxon>
        <taxon>Arthropoda</taxon>
        <taxon>Hexapoda</taxon>
        <taxon>Insecta</taxon>
        <taxon>Pterygota</taxon>
        <taxon>Neoptera</taxon>
        <taxon>Polyneoptera</taxon>
        <taxon>Dictyoptera</taxon>
        <taxon>Blattodea</taxon>
        <taxon>Blattoidea</taxon>
        <taxon>Termitoidae</taxon>
        <taxon>Rhinotermitidae</taxon>
        <taxon>Coptotermes</taxon>
    </lineage>
</organism>
<dbReference type="EC" id="2.4.2.10" evidence="5"/>
<keyword evidence="18" id="KW-1185">Reference proteome</keyword>
<feature type="domain" description="Orotidine 5'-phosphate decarboxylase" evidence="16">
    <location>
        <begin position="253"/>
        <end position="483"/>
    </location>
</feature>
<evidence type="ECO:0000256" key="9">
    <source>
        <dbReference type="ARBA" id="ARBA00022679"/>
    </source>
</evidence>
<dbReference type="CDD" id="cd04725">
    <property type="entry name" value="OMP_decarboxylase_like"/>
    <property type="match status" value="1"/>
</dbReference>
<dbReference type="GO" id="GO:0004588">
    <property type="term" value="F:orotate phosphoribosyltransferase activity"/>
    <property type="evidence" value="ECO:0007669"/>
    <property type="project" value="UniProtKB-EC"/>
</dbReference>
<evidence type="ECO:0000256" key="12">
    <source>
        <dbReference type="ARBA" id="ARBA00023239"/>
    </source>
</evidence>
<keyword evidence="12" id="KW-0456">Lyase</keyword>
<dbReference type="InterPro" id="IPR000836">
    <property type="entry name" value="PRTase_dom"/>
</dbReference>
<dbReference type="HAMAP" id="MF_01208">
    <property type="entry name" value="PyrE"/>
    <property type="match status" value="1"/>
</dbReference>
<dbReference type="InterPro" id="IPR013785">
    <property type="entry name" value="Aldolase_TIM"/>
</dbReference>
<dbReference type="AlphaFoldDB" id="A0A6L2PJZ3"/>
<feature type="binding site" evidence="15">
    <location>
        <position position="467"/>
    </location>
    <ligand>
        <name>substrate</name>
    </ligand>
</feature>
<evidence type="ECO:0000256" key="7">
    <source>
        <dbReference type="ARBA" id="ARBA00015047"/>
    </source>
</evidence>
<feature type="binding site" evidence="15">
    <location>
        <position position="281"/>
    </location>
    <ligand>
        <name>substrate</name>
    </ligand>
</feature>
<evidence type="ECO:0000256" key="11">
    <source>
        <dbReference type="ARBA" id="ARBA00022975"/>
    </source>
</evidence>
<evidence type="ECO:0000256" key="3">
    <source>
        <dbReference type="ARBA" id="ARBA00006221"/>
    </source>
</evidence>
<comment type="similarity">
    <text evidence="3">In the N-terminal section; belongs to the purine/pyrimidine phosphoribosyltransferase family.</text>
</comment>
<dbReference type="FunCoup" id="A0A6L2PJZ3">
    <property type="interactions" value="1974"/>
</dbReference>
<dbReference type="GO" id="GO:0006207">
    <property type="term" value="P:'de novo' pyrimidine nucleobase biosynthetic process"/>
    <property type="evidence" value="ECO:0007669"/>
    <property type="project" value="InterPro"/>
</dbReference>
<comment type="similarity">
    <text evidence="4">In the C-terminal section; belongs to the OMP decarboxylase family.</text>
</comment>
<dbReference type="InParanoid" id="A0A6L2PJZ3"/>
<proteinExistence type="inferred from homology"/>
<dbReference type="FunFam" id="3.20.20.70:FF:000114">
    <property type="entry name" value="Decarboxylase,orotidine phosphate"/>
    <property type="match status" value="1"/>
</dbReference>
<evidence type="ECO:0000256" key="10">
    <source>
        <dbReference type="ARBA" id="ARBA00022793"/>
    </source>
</evidence>
<dbReference type="Proteomes" id="UP000502823">
    <property type="component" value="Unassembled WGS sequence"/>
</dbReference>
<comment type="caution">
    <text evidence="17">The sequence shown here is derived from an EMBL/GenBank/DDBJ whole genome shotgun (WGS) entry which is preliminary data.</text>
</comment>
<dbReference type="InterPro" id="IPR029057">
    <property type="entry name" value="PRTase-like"/>
</dbReference>